<dbReference type="EMBL" id="BK015465">
    <property type="protein sequence ID" value="DAE08185.1"/>
    <property type="molecule type" value="Genomic_DNA"/>
</dbReference>
<accession>A0A8S5PP30</accession>
<reference evidence="1" key="1">
    <citation type="journal article" date="2021" name="Proc. Natl. Acad. Sci. U.S.A.">
        <title>A Catalog of Tens of Thousands of Viruses from Human Metagenomes Reveals Hidden Associations with Chronic Diseases.</title>
        <authorList>
            <person name="Tisza M.J."/>
            <person name="Buck C.B."/>
        </authorList>
    </citation>
    <scope>NUCLEOTIDE SEQUENCE</scope>
    <source>
        <strain evidence="1">CtXQ014</strain>
    </source>
</reference>
<protein>
    <submittedName>
        <fullName evidence="1">Uncharacterized protein</fullName>
    </submittedName>
</protein>
<sequence>MASVDPTLTALAVYSAYKLSSRFIKSKKAKRTEKEGDSMNEIKKIQTSNIYKTTFYNALCGVIGNVMYDIGKEMPSLNNPPFGGFLFSGPSLFSK</sequence>
<name>A0A8S5PP30_9CAUD</name>
<organism evidence="1">
    <name type="scientific">Siphoviridae sp. ctXQ014</name>
    <dbReference type="NCBI Taxonomy" id="2825542"/>
    <lineage>
        <taxon>Viruses</taxon>
        <taxon>Duplodnaviria</taxon>
        <taxon>Heunggongvirae</taxon>
        <taxon>Uroviricota</taxon>
        <taxon>Caudoviricetes</taxon>
    </lineage>
</organism>
<evidence type="ECO:0000313" key="1">
    <source>
        <dbReference type="EMBL" id="DAE08185.1"/>
    </source>
</evidence>
<proteinExistence type="predicted"/>